<evidence type="ECO:0000313" key="5">
    <source>
        <dbReference type="Proteomes" id="UP000041254"/>
    </source>
</evidence>
<reference evidence="4 5" key="1">
    <citation type="submission" date="2014-11" db="EMBL/GenBank/DDBJ databases">
        <authorList>
            <person name="Zhu J."/>
            <person name="Qi W."/>
            <person name="Song R."/>
        </authorList>
    </citation>
    <scope>NUCLEOTIDE SEQUENCE [LARGE SCALE GENOMIC DNA]</scope>
</reference>
<evidence type="ECO:0000256" key="2">
    <source>
        <dbReference type="SAM" id="SignalP"/>
    </source>
</evidence>
<feature type="signal peptide" evidence="2">
    <location>
        <begin position="1"/>
        <end position="17"/>
    </location>
</feature>
<dbReference type="EMBL" id="CDMY01000275">
    <property type="protein sequence ID" value="CEL99108.1"/>
    <property type="molecule type" value="Genomic_DNA"/>
</dbReference>
<dbReference type="InterPro" id="IPR011042">
    <property type="entry name" value="6-blade_b-propeller_TolB-like"/>
</dbReference>
<organism evidence="4 5">
    <name type="scientific">Vitrella brassicaformis (strain CCMP3155)</name>
    <dbReference type="NCBI Taxonomy" id="1169540"/>
    <lineage>
        <taxon>Eukaryota</taxon>
        <taxon>Sar</taxon>
        <taxon>Alveolata</taxon>
        <taxon>Colpodellida</taxon>
        <taxon>Vitrellaceae</taxon>
        <taxon>Vitrella</taxon>
    </lineage>
</organism>
<dbReference type="Pfam" id="PF22807">
    <property type="entry name" value="TrAA12"/>
    <property type="match status" value="1"/>
</dbReference>
<dbReference type="PhylomeDB" id="A0A0G4ENF8"/>
<dbReference type="STRING" id="1169540.A0A0G4ENF8"/>
<dbReference type="SUPFAM" id="SSF50952">
    <property type="entry name" value="Soluble quinoprotein glucose dehydrogenase"/>
    <property type="match status" value="1"/>
</dbReference>
<sequence length="528" mass="58885">MRLCLVAFSLLVARVQSQLSTPSSGFALEDLAVRGCLKYPEAEMPKGFEACLFNFDLVDPRGLYMSAKSGETLLVVDRTGRRSGKIIAMWDDDNDLRNNVTERVELFAGDLALSHGIAVCGDYLFASSDSQVYRWPYTAGQREPLDDDRRQVVITNVNADGSGGAPRGHHTRTLLCDDRDNTLYVSIGSRGNLDRSSYRARIRRFSAEDMMRETVEPEGGMDFADGYVFADGLRNTVGIAWDLDGKMWGVNNGMDNLFVEDLGGDIHEDNPGEELNDFPEEKAGSFYGYPQCWSEGNLDTGRGEGTQWVHPSFSDEYSDEWCRDPGNNVRPRLLMQAHTAPLGLEFFGERYPSTPCAALDGSIHYANPVYSDTGTIRNTTGDGDGDGTADGGLRYPLDQTAFPCSMYGDIFVALHGSWNRPVAVGFSIIHIPMRVDGMPRGDIKEFFRREGADTRGAEWPTDMRPVDVVFDKHGRLYMSSDKSGEILLIHHVADEPEPPVAYTMNTNGDQEQDGDGERPRRRRRLRYR</sequence>
<feature type="domain" description="Pyrroloquinoline quinone-dependent pyranose dehydrogenase beta-propeller" evidence="3">
    <location>
        <begin position="44"/>
        <end position="491"/>
    </location>
</feature>
<protein>
    <recommendedName>
        <fullName evidence="3">Pyrroloquinoline quinone-dependent pyranose dehydrogenase beta-propeller domain-containing protein</fullName>
    </recommendedName>
</protein>
<keyword evidence="2" id="KW-0732">Signal</keyword>
<dbReference type="AlphaFoldDB" id="A0A0G4ENF8"/>
<evidence type="ECO:0000259" key="3">
    <source>
        <dbReference type="Pfam" id="PF22807"/>
    </source>
</evidence>
<feature type="region of interest" description="Disordered" evidence="1">
    <location>
        <begin position="498"/>
        <end position="528"/>
    </location>
</feature>
<feature type="compositionally biased region" description="Basic residues" evidence="1">
    <location>
        <begin position="519"/>
        <end position="528"/>
    </location>
</feature>
<accession>A0A0G4ENF8</accession>
<gene>
    <name evidence="4" type="ORF">Vbra_2816</name>
</gene>
<evidence type="ECO:0000313" key="4">
    <source>
        <dbReference type="EMBL" id="CEL99108.1"/>
    </source>
</evidence>
<dbReference type="Proteomes" id="UP000041254">
    <property type="component" value="Unassembled WGS sequence"/>
</dbReference>
<dbReference type="Gene3D" id="2.120.10.30">
    <property type="entry name" value="TolB, C-terminal domain"/>
    <property type="match status" value="1"/>
</dbReference>
<name>A0A0G4ENF8_VITBC</name>
<dbReference type="InterPro" id="IPR054539">
    <property type="entry name" value="Beta-prop_PDH"/>
</dbReference>
<keyword evidence="5" id="KW-1185">Reference proteome</keyword>
<dbReference type="VEuPathDB" id="CryptoDB:Vbra_2816"/>
<feature type="chain" id="PRO_5005187909" description="Pyrroloquinoline quinone-dependent pyranose dehydrogenase beta-propeller domain-containing protein" evidence="2">
    <location>
        <begin position="18"/>
        <end position="528"/>
    </location>
</feature>
<dbReference type="InterPro" id="IPR011041">
    <property type="entry name" value="Quinoprot_gluc/sorb_DH_b-prop"/>
</dbReference>
<dbReference type="OrthoDB" id="507128at2759"/>
<dbReference type="InParanoid" id="A0A0G4ENF8"/>
<proteinExistence type="predicted"/>
<evidence type="ECO:0000256" key="1">
    <source>
        <dbReference type="SAM" id="MobiDB-lite"/>
    </source>
</evidence>